<dbReference type="SUPFAM" id="SSF47336">
    <property type="entry name" value="ACP-like"/>
    <property type="match status" value="1"/>
</dbReference>
<protein>
    <recommendedName>
        <fullName evidence="1">Carrier domain-containing protein</fullName>
    </recommendedName>
</protein>
<sequence>MSEATHQSAVETMTPTESVLAQMWRDLLGRPDIRSGDDFFEAGGTSLTAIKLLQRVEKRFGADVLSPDTLYEDPRLGSLARAIDGAGGRG</sequence>
<dbReference type="InterPro" id="IPR036736">
    <property type="entry name" value="ACP-like_sf"/>
</dbReference>
<dbReference type="GO" id="GO:0005829">
    <property type="term" value="C:cytosol"/>
    <property type="evidence" value="ECO:0007669"/>
    <property type="project" value="TreeGrafter"/>
</dbReference>
<dbReference type="RefSeq" id="WP_062149978.1">
    <property type="nucleotide sequence ID" value="NZ_KQ947987.1"/>
</dbReference>
<dbReference type="Pfam" id="PF00550">
    <property type="entry name" value="PP-binding"/>
    <property type="match status" value="1"/>
</dbReference>
<reference evidence="2 3" key="1">
    <citation type="submission" date="2015-10" db="EMBL/GenBank/DDBJ databases">
        <title>Draft genome sequence of Streptomyces curacoi DSM 40107, type strain for the species Streptomyces curacoi.</title>
        <authorList>
            <person name="Ruckert C."/>
            <person name="Winkler A."/>
            <person name="Kalinowski J."/>
            <person name="Kampfer P."/>
            <person name="Glaeser S."/>
        </authorList>
    </citation>
    <scope>NUCLEOTIDE SEQUENCE [LARGE SCALE GENOMIC DNA]</scope>
    <source>
        <strain evidence="2 3">DSM 40107</strain>
    </source>
</reference>
<dbReference type="OrthoDB" id="2085352at2"/>
<gene>
    <name evidence="2" type="ORF">AQI70_16680</name>
</gene>
<dbReference type="STRING" id="146536.AQI70_16680"/>
<evidence type="ECO:0000313" key="3">
    <source>
        <dbReference type="Proteomes" id="UP000054024"/>
    </source>
</evidence>
<dbReference type="GO" id="GO:0043041">
    <property type="term" value="P:amino acid activation for nonribosomal peptide biosynthetic process"/>
    <property type="evidence" value="ECO:0007669"/>
    <property type="project" value="TreeGrafter"/>
</dbReference>
<evidence type="ECO:0000313" key="2">
    <source>
        <dbReference type="EMBL" id="KUM75153.1"/>
    </source>
</evidence>
<feature type="domain" description="Carrier" evidence="1">
    <location>
        <begin position="11"/>
        <end position="87"/>
    </location>
</feature>
<dbReference type="Gene3D" id="1.10.1200.10">
    <property type="entry name" value="ACP-like"/>
    <property type="match status" value="1"/>
</dbReference>
<keyword evidence="3" id="KW-1185">Reference proteome</keyword>
<dbReference type="GO" id="GO:0044550">
    <property type="term" value="P:secondary metabolite biosynthetic process"/>
    <property type="evidence" value="ECO:0007669"/>
    <property type="project" value="TreeGrafter"/>
</dbReference>
<dbReference type="PANTHER" id="PTHR45527">
    <property type="entry name" value="NONRIBOSOMAL PEPTIDE SYNTHETASE"/>
    <property type="match status" value="1"/>
</dbReference>
<organism evidence="2 3">
    <name type="scientific">Streptomyces curacoi</name>
    <dbReference type="NCBI Taxonomy" id="146536"/>
    <lineage>
        <taxon>Bacteria</taxon>
        <taxon>Bacillati</taxon>
        <taxon>Actinomycetota</taxon>
        <taxon>Actinomycetes</taxon>
        <taxon>Kitasatosporales</taxon>
        <taxon>Streptomycetaceae</taxon>
        <taxon>Streptomyces</taxon>
    </lineage>
</organism>
<name>A0A124H1H2_9ACTN</name>
<evidence type="ECO:0000259" key="1">
    <source>
        <dbReference type="PROSITE" id="PS50075"/>
    </source>
</evidence>
<comment type="caution">
    <text evidence="2">The sequence shown here is derived from an EMBL/GenBank/DDBJ whole genome shotgun (WGS) entry which is preliminary data.</text>
</comment>
<accession>A0A124H1H2</accession>
<dbReference type="PROSITE" id="PS50075">
    <property type="entry name" value="CARRIER"/>
    <property type="match status" value="1"/>
</dbReference>
<dbReference type="AlphaFoldDB" id="A0A124H1H2"/>
<dbReference type="GO" id="GO:0031177">
    <property type="term" value="F:phosphopantetheine binding"/>
    <property type="evidence" value="ECO:0007669"/>
    <property type="project" value="TreeGrafter"/>
</dbReference>
<dbReference type="Proteomes" id="UP000054024">
    <property type="component" value="Unassembled WGS sequence"/>
</dbReference>
<proteinExistence type="predicted"/>
<dbReference type="EMBL" id="LMWJ01000012">
    <property type="protein sequence ID" value="KUM75153.1"/>
    <property type="molecule type" value="Genomic_DNA"/>
</dbReference>
<dbReference type="InterPro" id="IPR009081">
    <property type="entry name" value="PP-bd_ACP"/>
</dbReference>
<dbReference type="PANTHER" id="PTHR45527:SF1">
    <property type="entry name" value="FATTY ACID SYNTHASE"/>
    <property type="match status" value="1"/>
</dbReference>